<dbReference type="Gene3D" id="3.30.70.1230">
    <property type="entry name" value="Nucleotide cyclase"/>
    <property type="match status" value="1"/>
</dbReference>
<dbReference type="GO" id="GO:0006171">
    <property type="term" value="P:cAMP biosynthetic process"/>
    <property type="evidence" value="ECO:0007669"/>
    <property type="project" value="TreeGrafter"/>
</dbReference>
<feature type="transmembrane region" description="Helical" evidence="7">
    <location>
        <begin position="227"/>
        <end position="246"/>
    </location>
</feature>
<dbReference type="CDD" id="cd06225">
    <property type="entry name" value="HAMP"/>
    <property type="match status" value="1"/>
</dbReference>
<dbReference type="Pfam" id="PF00672">
    <property type="entry name" value="HAMP"/>
    <property type="match status" value="1"/>
</dbReference>
<evidence type="ECO:0000313" key="10">
    <source>
        <dbReference type="EMBL" id="SPM31086.1"/>
    </source>
</evidence>
<evidence type="ECO:0000256" key="1">
    <source>
        <dbReference type="ARBA" id="ARBA00004651"/>
    </source>
</evidence>
<gene>
    <name evidence="10" type="ORF">MTAB308_4599</name>
</gene>
<dbReference type="EMBL" id="FTRV01000015">
    <property type="protein sequence ID" value="SPM31086.1"/>
    <property type="molecule type" value="Genomic_DNA"/>
</dbReference>
<evidence type="ECO:0000256" key="3">
    <source>
        <dbReference type="ARBA" id="ARBA00022475"/>
    </source>
</evidence>
<feature type="transmembrane region" description="Helical" evidence="7">
    <location>
        <begin position="115"/>
        <end position="134"/>
    </location>
</feature>
<comment type="similarity">
    <text evidence="2">Belongs to the adenylyl cyclase class-3 family.</text>
</comment>
<dbReference type="GO" id="GO:0005886">
    <property type="term" value="C:plasma membrane"/>
    <property type="evidence" value="ECO:0007669"/>
    <property type="project" value="UniProtKB-SubCell"/>
</dbReference>
<feature type="transmembrane region" description="Helical" evidence="7">
    <location>
        <begin position="191"/>
        <end position="215"/>
    </location>
</feature>
<evidence type="ECO:0000256" key="4">
    <source>
        <dbReference type="ARBA" id="ARBA00022692"/>
    </source>
</evidence>
<evidence type="ECO:0000256" key="7">
    <source>
        <dbReference type="SAM" id="Phobius"/>
    </source>
</evidence>
<dbReference type="AlphaFoldDB" id="A0A2U3NHU9"/>
<dbReference type="STRING" id="1841859.GCA_900157385_04600"/>
<dbReference type="GO" id="GO:0004016">
    <property type="term" value="F:adenylate cyclase activity"/>
    <property type="evidence" value="ECO:0007669"/>
    <property type="project" value="UniProtKB-ARBA"/>
</dbReference>
<evidence type="ECO:0008006" key="12">
    <source>
        <dbReference type="Google" id="ProtNLM"/>
    </source>
</evidence>
<organism evidence="10 11">
    <name type="scientific">Mycobacterium terramassiliense</name>
    <dbReference type="NCBI Taxonomy" id="1841859"/>
    <lineage>
        <taxon>Bacteria</taxon>
        <taxon>Bacillati</taxon>
        <taxon>Actinomycetota</taxon>
        <taxon>Actinomycetes</taxon>
        <taxon>Mycobacteriales</taxon>
        <taxon>Mycobacteriaceae</taxon>
        <taxon>Mycobacterium</taxon>
    </lineage>
</organism>
<dbReference type="SUPFAM" id="SSF158472">
    <property type="entry name" value="HAMP domain-like"/>
    <property type="match status" value="1"/>
</dbReference>
<proteinExistence type="inferred from homology"/>
<dbReference type="PROSITE" id="PS50885">
    <property type="entry name" value="HAMP"/>
    <property type="match status" value="1"/>
</dbReference>
<evidence type="ECO:0000313" key="11">
    <source>
        <dbReference type="Proteomes" id="UP000241595"/>
    </source>
</evidence>
<dbReference type="InterPro" id="IPR050697">
    <property type="entry name" value="Adenylyl/Guanylyl_Cyclase_3/4"/>
</dbReference>
<evidence type="ECO:0000256" key="2">
    <source>
        <dbReference type="ARBA" id="ARBA00005381"/>
    </source>
</evidence>
<sequence>VIKPGRLRAPAAGRRKSARRLTIDYATDLALAYILAFVDAAAILIPLRGHTSVAADTDFAQKNTVLMLVLVTVGVAGVAAAGAVNLAPTLRWYVAGEEPTPEQREATMKMPGRQSAILVLAWGAAGAVFALLNLAGGAQILLPILLGVLLGAPAAAGTGMLLAQRTLRPIMGAATLGGEPRLAVPGVFARLVLLWFLCSALPIGVIATLVVLRSYGWLIEKSAALDVPILVVSLAALVLGLPTMILTSRSIADPLGEVVDAMAEVEHGRIGTHVGAYERSQIGRLQTGFNRMVTGLAERDRLRDLFGRHVGTDVAQRAIQEGASLSGDVVDAAVLFIDLVGSTQLAESRPPQEVAEVLNDFFRIVVDAVDEHQGLINKFAGDAALAVFGAPLRSAEPASAALATARALGTQLRRLPVVDFGIGVSAGRVFAGNVGAENRYEYTVIGDAVNEAARLADLAKTSDRRILCSAAAIDGADDAERAHWAECYSTVLRGRSEATHVSAPAISLPSEPRQPR</sequence>
<evidence type="ECO:0000259" key="9">
    <source>
        <dbReference type="PROSITE" id="PS50885"/>
    </source>
</evidence>
<name>A0A2U3NHU9_9MYCO</name>
<dbReference type="Pfam" id="PF00211">
    <property type="entry name" value="Guanylate_cyc"/>
    <property type="match status" value="1"/>
</dbReference>
<dbReference type="SMART" id="SM00304">
    <property type="entry name" value="HAMP"/>
    <property type="match status" value="1"/>
</dbReference>
<evidence type="ECO:0000256" key="5">
    <source>
        <dbReference type="ARBA" id="ARBA00022989"/>
    </source>
</evidence>
<reference evidence="10 11" key="1">
    <citation type="submission" date="2017-01" db="EMBL/GenBank/DDBJ databases">
        <authorList>
            <consortium name="Urmite Genomes"/>
        </authorList>
    </citation>
    <scope>NUCLEOTIDE SEQUENCE [LARGE SCALE GENOMIC DNA]</scope>
    <source>
        <strain evidence="10 11">AB308</strain>
    </source>
</reference>
<dbReference type="GO" id="GO:0035556">
    <property type="term" value="P:intracellular signal transduction"/>
    <property type="evidence" value="ECO:0007669"/>
    <property type="project" value="InterPro"/>
</dbReference>
<dbReference type="Proteomes" id="UP000241595">
    <property type="component" value="Unassembled WGS sequence"/>
</dbReference>
<feature type="non-terminal residue" evidence="10">
    <location>
        <position position="1"/>
    </location>
</feature>
<dbReference type="InterPro" id="IPR029787">
    <property type="entry name" value="Nucleotide_cyclase"/>
</dbReference>
<keyword evidence="11" id="KW-1185">Reference proteome</keyword>
<evidence type="ECO:0000259" key="8">
    <source>
        <dbReference type="PROSITE" id="PS50125"/>
    </source>
</evidence>
<dbReference type="PANTHER" id="PTHR43081:SF17">
    <property type="entry name" value="BLL5647 PROTEIN"/>
    <property type="match status" value="1"/>
</dbReference>
<accession>A0A2U3NHU9</accession>
<comment type="subcellular location">
    <subcellularLocation>
        <location evidence="1">Cell membrane</location>
        <topology evidence="1">Multi-pass membrane protein</topology>
    </subcellularLocation>
</comment>
<feature type="transmembrane region" description="Helical" evidence="7">
    <location>
        <begin position="65"/>
        <end position="94"/>
    </location>
</feature>
<protein>
    <recommendedName>
        <fullName evidence="12">Cyclase</fullName>
    </recommendedName>
</protein>
<dbReference type="SUPFAM" id="SSF55073">
    <property type="entry name" value="Nucleotide cyclase"/>
    <property type="match status" value="1"/>
</dbReference>
<dbReference type="PROSITE" id="PS50125">
    <property type="entry name" value="GUANYLATE_CYCLASE_2"/>
    <property type="match status" value="1"/>
</dbReference>
<keyword evidence="3" id="KW-1003">Cell membrane</keyword>
<keyword evidence="5 7" id="KW-1133">Transmembrane helix</keyword>
<dbReference type="InterPro" id="IPR001054">
    <property type="entry name" value="A/G_cyclase"/>
</dbReference>
<feature type="domain" description="Guanylate cyclase" evidence="8">
    <location>
        <begin position="333"/>
        <end position="456"/>
    </location>
</feature>
<feature type="transmembrane region" description="Helical" evidence="7">
    <location>
        <begin position="140"/>
        <end position="163"/>
    </location>
</feature>
<evidence type="ECO:0000256" key="6">
    <source>
        <dbReference type="ARBA" id="ARBA00023136"/>
    </source>
</evidence>
<dbReference type="InterPro" id="IPR003660">
    <property type="entry name" value="HAMP_dom"/>
</dbReference>
<dbReference type="SMART" id="SM00044">
    <property type="entry name" value="CYCc"/>
    <property type="match status" value="1"/>
</dbReference>
<dbReference type="PANTHER" id="PTHR43081">
    <property type="entry name" value="ADENYLATE CYCLASE, TERMINAL-DIFFERENTIATION SPECIFIC-RELATED"/>
    <property type="match status" value="1"/>
</dbReference>
<keyword evidence="6 7" id="KW-0472">Membrane</keyword>
<dbReference type="Gene3D" id="6.10.340.10">
    <property type="match status" value="1"/>
</dbReference>
<feature type="domain" description="HAMP" evidence="9">
    <location>
        <begin position="249"/>
        <end position="301"/>
    </location>
</feature>
<dbReference type="CDD" id="cd07302">
    <property type="entry name" value="CHD"/>
    <property type="match status" value="1"/>
</dbReference>
<keyword evidence="4 7" id="KW-0812">Transmembrane</keyword>
<feature type="transmembrane region" description="Helical" evidence="7">
    <location>
        <begin position="21"/>
        <end position="45"/>
    </location>
</feature>